<name>F2B8S4_9NEIS</name>
<evidence type="ECO:0000313" key="2">
    <source>
        <dbReference type="EMBL" id="EGF12194.1"/>
    </source>
</evidence>
<comment type="caution">
    <text evidence="2">The sequence shown here is derived from an EMBL/GenBank/DDBJ whole genome shotgun (WGS) entry which is preliminary data.</text>
</comment>
<keyword evidence="3" id="KW-1185">Reference proteome</keyword>
<evidence type="ECO:0000313" key="3">
    <source>
        <dbReference type="Proteomes" id="UP000004105"/>
    </source>
</evidence>
<proteinExistence type="predicted"/>
<sequence length="100" mass="11218">MAQLRHPERPELPRLRRLNACNKRQRPSENCFFQTAFSHPTHTEPNVGCAAPRRRTRFLPPTKSVPAPPSETACVAAPHTLPKGRGRLKNSRSGIHARHG</sequence>
<protein>
    <submittedName>
        <fullName evidence="2">Uncharacterized protein</fullName>
    </submittedName>
</protein>
<dbReference type="EMBL" id="AFAY01000003">
    <property type="protein sequence ID" value="EGF12194.1"/>
    <property type="molecule type" value="Genomic_DNA"/>
</dbReference>
<dbReference type="Proteomes" id="UP000004105">
    <property type="component" value="Unassembled WGS sequence"/>
</dbReference>
<evidence type="ECO:0000256" key="1">
    <source>
        <dbReference type="SAM" id="MobiDB-lite"/>
    </source>
</evidence>
<organism evidence="2 3">
    <name type="scientific">Neisseria bacilliformis ATCC BAA-1200</name>
    <dbReference type="NCBI Taxonomy" id="888742"/>
    <lineage>
        <taxon>Bacteria</taxon>
        <taxon>Pseudomonadati</taxon>
        <taxon>Pseudomonadota</taxon>
        <taxon>Betaproteobacteria</taxon>
        <taxon>Neisseriales</taxon>
        <taxon>Neisseriaceae</taxon>
        <taxon>Neisseria</taxon>
    </lineage>
</organism>
<dbReference type="AlphaFoldDB" id="F2B8S4"/>
<dbReference type="HOGENOM" id="CLU_2302871_0_0_4"/>
<feature type="region of interest" description="Disordered" evidence="1">
    <location>
        <begin position="58"/>
        <end position="100"/>
    </location>
</feature>
<reference evidence="2 3" key="1">
    <citation type="submission" date="2011-02" db="EMBL/GenBank/DDBJ databases">
        <authorList>
            <person name="Muzny D."/>
            <person name="Qin X."/>
            <person name="Deng J."/>
            <person name="Jiang H."/>
            <person name="Liu Y."/>
            <person name="Qu J."/>
            <person name="Song X.-Z."/>
            <person name="Zhang L."/>
            <person name="Thornton R."/>
            <person name="Coyle M."/>
            <person name="Francisco L."/>
            <person name="Jackson L."/>
            <person name="Javaid M."/>
            <person name="Korchina V."/>
            <person name="Kovar C."/>
            <person name="Mata R."/>
            <person name="Mathew T."/>
            <person name="Ngo R."/>
            <person name="Nguyen L."/>
            <person name="Nguyen N."/>
            <person name="Okwuonu G."/>
            <person name="Ongeri F."/>
            <person name="Pham C."/>
            <person name="Simmons D."/>
            <person name="Wilczek-Boney K."/>
            <person name="Hale W."/>
            <person name="Jakkamsetti A."/>
            <person name="Pham P."/>
            <person name="Ruth R."/>
            <person name="San Lucas F."/>
            <person name="Warren J."/>
            <person name="Zhang J."/>
            <person name="Zhao Z."/>
            <person name="Zhou C."/>
            <person name="Zhu D."/>
            <person name="Lee S."/>
            <person name="Bess C."/>
            <person name="Blankenburg K."/>
            <person name="Forbes L."/>
            <person name="Fu Q."/>
            <person name="Gubbala S."/>
            <person name="Hirani K."/>
            <person name="Jayaseelan J.C."/>
            <person name="Lara F."/>
            <person name="Munidasa M."/>
            <person name="Palculict T."/>
            <person name="Patil S."/>
            <person name="Pu L.-L."/>
            <person name="Saada N."/>
            <person name="Tang L."/>
            <person name="Weissenberger G."/>
            <person name="Zhu Y."/>
            <person name="Hemphill L."/>
            <person name="Shang Y."/>
            <person name="Youmans B."/>
            <person name="Ayvaz T."/>
            <person name="Ross M."/>
            <person name="Santibanez J."/>
            <person name="Aqrawi P."/>
            <person name="Gross S."/>
            <person name="Joshi V."/>
            <person name="Fowler G."/>
            <person name="Nazareth L."/>
            <person name="Reid J."/>
            <person name="Worley K."/>
            <person name="Petrosino J."/>
            <person name="Highlander S."/>
            <person name="Gibbs R."/>
        </authorList>
    </citation>
    <scope>NUCLEOTIDE SEQUENCE [LARGE SCALE GENOMIC DNA]</scope>
    <source>
        <strain evidence="2 3">ATCC BAA-1200</strain>
    </source>
</reference>
<gene>
    <name evidence="2" type="ORF">HMPREF9123_0174</name>
</gene>
<feature type="compositionally biased region" description="Basic residues" evidence="1">
    <location>
        <begin position="82"/>
        <end position="100"/>
    </location>
</feature>
<accession>F2B8S4</accession>